<evidence type="ECO:0000259" key="8">
    <source>
        <dbReference type="Pfam" id="PF13091"/>
    </source>
</evidence>
<feature type="signal peptide" evidence="7">
    <location>
        <begin position="1"/>
        <end position="25"/>
    </location>
</feature>
<evidence type="ECO:0000256" key="2">
    <source>
        <dbReference type="ARBA" id="ARBA00008664"/>
    </source>
</evidence>
<evidence type="ECO:0000313" key="10">
    <source>
        <dbReference type="Proteomes" id="UP001500575"/>
    </source>
</evidence>
<dbReference type="SUPFAM" id="SSF56024">
    <property type="entry name" value="Phospholipase D/nuclease"/>
    <property type="match status" value="2"/>
</dbReference>
<name>A0ABN2YDQ5_9ACTN</name>
<dbReference type="Gene3D" id="3.30.870.10">
    <property type="entry name" value="Endonuclease Chain A"/>
    <property type="match status" value="2"/>
</dbReference>
<sequence>MQTLVRALAPLSLLSALLLVPSAGAVQEPVASGTVALATAPLAKAAPKAGMTKAGVGVKASRVRGNYTPVTGATFNDPTGGVWARGRIINHIIKTINSAPPHSVIKMAVFSFAHPDVADALVAAYQRGVRLKLVFAGENIYSPMRRLQGILGADVSRPSYAVICANSCRGVKGQMHAKYFSFKKAGTAQFITMVGSVNLTRYNADRQWNDLYTSVGDKVFYTAFARWFDQLKNDVPVDPSYMMRATPTAEIQFTPMDPLVTPDPIMNILSRVRCLVPSEEIDPYTPTPGVMVPTQILISAHAWNDVRGRTLAIKVAELATAGCAVRVVLGVGYGPFVRSILESALIPVSTGTHPGIRTHQKLLIVSGGFDADPQTTRVVTGSSNWSDVALTRDDMVVTISDEAIGAQYVAGFENLWLRG</sequence>
<dbReference type="InterPro" id="IPR051406">
    <property type="entry name" value="PLD_domain"/>
</dbReference>
<keyword evidence="4" id="KW-0378">Hydrolase</keyword>
<evidence type="ECO:0000313" key="9">
    <source>
        <dbReference type="EMBL" id="GAA2125498.1"/>
    </source>
</evidence>
<evidence type="ECO:0000256" key="4">
    <source>
        <dbReference type="ARBA" id="ARBA00022801"/>
    </source>
</evidence>
<evidence type="ECO:0000256" key="7">
    <source>
        <dbReference type="SAM" id="SignalP"/>
    </source>
</evidence>
<comment type="catalytic activity">
    <reaction evidence="1">
        <text>a 1,2-diacyl-sn-glycero-3-phosphocholine + H2O = a 1,2-diacyl-sn-glycero-3-phosphate + choline + H(+)</text>
        <dbReference type="Rhea" id="RHEA:14445"/>
        <dbReference type="ChEBI" id="CHEBI:15354"/>
        <dbReference type="ChEBI" id="CHEBI:15377"/>
        <dbReference type="ChEBI" id="CHEBI:15378"/>
        <dbReference type="ChEBI" id="CHEBI:57643"/>
        <dbReference type="ChEBI" id="CHEBI:58608"/>
        <dbReference type="EC" id="3.1.4.4"/>
    </reaction>
</comment>
<keyword evidence="7" id="KW-0732">Signal</keyword>
<keyword evidence="5" id="KW-0442">Lipid degradation</keyword>
<evidence type="ECO:0000256" key="1">
    <source>
        <dbReference type="ARBA" id="ARBA00000798"/>
    </source>
</evidence>
<dbReference type="EMBL" id="BAAAQQ010000011">
    <property type="protein sequence ID" value="GAA2125498.1"/>
    <property type="molecule type" value="Genomic_DNA"/>
</dbReference>
<comment type="similarity">
    <text evidence="2">Belongs to the phospholipase D family.</text>
</comment>
<dbReference type="EC" id="3.1.4.4" evidence="3"/>
<feature type="chain" id="PRO_5046692165" description="phospholipase D" evidence="7">
    <location>
        <begin position="26"/>
        <end position="419"/>
    </location>
</feature>
<dbReference type="PANTHER" id="PTHR43856">
    <property type="entry name" value="CARDIOLIPIN HYDROLASE"/>
    <property type="match status" value="1"/>
</dbReference>
<dbReference type="Proteomes" id="UP001500575">
    <property type="component" value="Unassembled WGS sequence"/>
</dbReference>
<dbReference type="PANTHER" id="PTHR43856:SF1">
    <property type="entry name" value="MITOCHONDRIAL CARDIOLIPIN HYDROLASE"/>
    <property type="match status" value="1"/>
</dbReference>
<dbReference type="InterPro" id="IPR025202">
    <property type="entry name" value="PLD-like_dom"/>
</dbReference>
<organism evidence="9 10">
    <name type="scientific">Nocardioides bigeumensis</name>
    <dbReference type="NCBI Taxonomy" id="433657"/>
    <lineage>
        <taxon>Bacteria</taxon>
        <taxon>Bacillati</taxon>
        <taxon>Actinomycetota</taxon>
        <taxon>Actinomycetes</taxon>
        <taxon>Propionibacteriales</taxon>
        <taxon>Nocardioidaceae</taxon>
        <taxon>Nocardioides</taxon>
    </lineage>
</organism>
<dbReference type="RefSeq" id="WP_344303884.1">
    <property type="nucleotide sequence ID" value="NZ_BAAAQQ010000011.1"/>
</dbReference>
<keyword evidence="10" id="KW-1185">Reference proteome</keyword>
<protein>
    <recommendedName>
        <fullName evidence="3">phospholipase D</fullName>
        <ecNumber evidence="3">3.1.4.4</ecNumber>
    </recommendedName>
</protein>
<evidence type="ECO:0000256" key="6">
    <source>
        <dbReference type="ARBA" id="ARBA00023098"/>
    </source>
</evidence>
<evidence type="ECO:0000256" key="5">
    <source>
        <dbReference type="ARBA" id="ARBA00022963"/>
    </source>
</evidence>
<feature type="domain" description="Phospholipase D-like" evidence="8">
    <location>
        <begin position="92"/>
        <end position="231"/>
    </location>
</feature>
<comment type="caution">
    <text evidence="9">The sequence shown here is derived from an EMBL/GenBank/DDBJ whole genome shotgun (WGS) entry which is preliminary data.</text>
</comment>
<proteinExistence type="inferred from homology"/>
<accession>A0ABN2YDQ5</accession>
<gene>
    <name evidence="9" type="ORF">GCM10009843_23250</name>
</gene>
<reference evidence="9 10" key="1">
    <citation type="journal article" date="2019" name="Int. J. Syst. Evol. Microbiol.">
        <title>The Global Catalogue of Microorganisms (GCM) 10K type strain sequencing project: providing services to taxonomists for standard genome sequencing and annotation.</title>
        <authorList>
            <consortium name="The Broad Institute Genomics Platform"/>
            <consortium name="The Broad Institute Genome Sequencing Center for Infectious Disease"/>
            <person name="Wu L."/>
            <person name="Ma J."/>
        </authorList>
    </citation>
    <scope>NUCLEOTIDE SEQUENCE [LARGE SCALE GENOMIC DNA]</scope>
    <source>
        <strain evidence="9 10">JCM 16021</strain>
    </source>
</reference>
<dbReference type="Pfam" id="PF13091">
    <property type="entry name" value="PLDc_2"/>
    <property type="match status" value="1"/>
</dbReference>
<evidence type="ECO:0000256" key="3">
    <source>
        <dbReference type="ARBA" id="ARBA00012027"/>
    </source>
</evidence>
<keyword evidence="6" id="KW-0443">Lipid metabolism</keyword>